<dbReference type="OrthoDB" id="2140105at2759"/>
<dbReference type="PANTHER" id="PTHR34814">
    <property type="entry name" value="NITROSOGUANIDINE RESISTANCE PROTEIN SNG1"/>
    <property type="match status" value="1"/>
</dbReference>
<evidence type="ECO:0000313" key="4">
    <source>
        <dbReference type="Proteomes" id="UP000559256"/>
    </source>
</evidence>
<comment type="caution">
    <text evidence="3">The sequence shown here is derived from an EMBL/GenBank/DDBJ whole genome shotgun (WGS) entry which is preliminary data.</text>
</comment>
<proteinExistence type="predicted"/>
<feature type="transmembrane region" description="Helical" evidence="1">
    <location>
        <begin position="229"/>
        <end position="255"/>
    </location>
</feature>
<accession>A0A8H5LT48</accession>
<evidence type="ECO:0000313" key="3">
    <source>
        <dbReference type="EMBL" id="KAF5369050.1"/>
    </source>
</evidence>
<feature type="transmembrane region" description="Helical" evidence="1">
    <location>
        <begin position="393"/>
        <end position="414"/>
    </location>
</feature>
<gene>
    <name evidence="3" type="ORF">D9758_002945</name>
</gene>
<keyword evidence="1" id="KW-1133">Transmembrane helix</keyword>
<evidence type="ECO:0000259" key="2">
    <source>
        <dbReference type="Pfam" id="PF12051"/>
    </source>
</evidence>
<reference evidence="3 4" key="1">
    <citation type="journal article" date="2020" name="ISME J.">
        <title>Uncovering the hidden diversity of litter-decomposition mechanisms in mushroom-forming fungi.</title>
        <authorList>
            <person name="Floudas D."/>
            <person name="Bentzer J."/>
            <person name="Ahren D."/>
            <person name="Johansson T."/>
            <person name="Persson P."/>
            <person name="Tunlid A."/>
        </authorList>
    </citation>
    <scope>NUCLEOTIDE SEQUENCE [LARGE SCALE GENOMIC DNA]</scope>
    <source>
        <strain evidence="3 4">CBS 291.85</strain>
    </source>
</reference>
<evidence type="ECO:0000256" key="1">
    <source>
        <dbReference type="SAM" id="Phobius"/>
    </source>
</evidence>
<dbReference type="GO" id="GO:0016020">
    <property type="term" value="C:membrane"/>
    <property type="evidence" value="ECO:0007669"/>
    <property type="project" value="TreeGrafter"/>
</dbReference>
<protein>
    <recommendedName>
        <fullName evidence="2">DUF3533 domain-containing protein</fullName>
    </recommendedName>
</protein>
<dbReference type="EMBL" id="JAACJM010000014">
    <property type="protein sequence ID" value="KAF5369050.1"/>
    <property type="molecule type" value="Genomic_DNA"/>
</dbReference>
<feature type="domain" description="DUF3533" evidence="2">
    <location>
        <begin position="46"/>
        <end position="409"/>
    </location>
</feature>
<dbReference type="Proteomes" id="UP000559256">
    <property type="component" value="Unassembled WGS sequence"/>
</dbReference>
<dbReference type="AlphaFoldDB" id="A0A8H5LT48"/>
<organism evidence="3 4">
    <name type="scientific">Tetrapyrgos nigripes</name>
    <dbReference type="NCBI Taxonomy" id="182062"/>
    <lineage>
        <taxon>Eukaryota</taxon>
        <taxon>Fungi</taxon>
        <taxon>Dikarya</taxon>
        <taxon>Basidiomycota</taxon>
        <taxon>Agaricomycotina</taxon>
        <taxon>Agaricomycetes</taxon>
        <taxon>Agaricomycetidae</taxon>
        <taxon>Agaricales</taxon>
        <taxon>Marasmiineae</taxon>
        <taxon>Marasmiaceae</taxon>
        <taxon>Tetrapyrgos</taxon>
    </lineage>
</organism>
<dbReference type="Pfam" id="PF12051">
    <property type="entry name" value="DUF3533"/>
    <property type="match status" value="1"/>
</dbReference>
<keyword evidence="4" id="KW-1185">Reference proteome</keyword>
<dbReference type="PANTHER" id="PTHR34814:SF1">
    <property type="entry name" value="NITROSOGUANIDINE RESISTANCE PROTEIN SNG1"/>
    <property type="match status" value="1"/>
</dbReference>
<name>A0A8H5LT48_9AGAR</name>
<feature type="transmembrane region" description="Helical" evidence="1">
    <location>
        <begin position="275"/>
        <end position="294"/>
    </location>
</feature>
<feature type="transmembrane region" description="Helical" evidence="1">
    <location>
        <begin position="306"/>
        <end position="329"/>
    </location>
</feature>
<keyword evidence="1" id="KW-0812">Transmembrane</keyword>
<dbReference type="InterPro" id="IPR022703">
    <property type="entry name" value="DUF3533"/>
</dbReference>
<dbReference type="InterPro" id="IPR053001">
    <property type="entry name" value="MNNG_permease-like"/>
</dbReference>
<sequence length="444" mass="49119">MDDHSTTSTSHPEHQNAVVPFSASFTDKNMATARKIYFKVFVGASFMLVIAMYAVFSIYWGALWRTPAHTLPGWVVNFDQSDIGTAVVQGLIQSPASRITWTERPASDFFGGAEDVGRDISEEKAWVAVVVHANATSRLNAAVASADSSYNGTSAITVFANEARSENGFRSLIRPATEGALIAISQRFAQQFAKQLSSVSNLQTLLSNAPQIVISPISYTIDNLHPFDIPVATAITFVGLIYLLILSFFIVNIALSARQVSGIEQHLTTGSLIKVRLATTIAAYFVISLFYSLLSKAFQVDFSRKFGAGGFVIFWMLNFIGMLAVGLALESMITLLTIRFVPFFLLVWIITNVSVCFLPIEVLPRIYHYGYAVPFYNVSRAIRTILFSTKNNLGLNFGILLVWVAVSMITLPLFQWFMRRRHVSELNHAYEADKEVADSATSKQ</sequence>
<feature type="transmembrane region" description="Helical" evidence="1">
    <location>
        <begin position="341"/>
        <end position="360"/>
    </location>
</feature>
<keyword evidence="1" id="KW-0472">Membrane</keyword>
<feature type="transmembrane region" description="Helical" evidence="1">
    <location>
        <begin position="36"/>
        <end position="62"/>
    </location>
</feature>